<evidence type="ECO:0000259" key="2">
    <source>
        <dbReference type="Pfam" id="PF22725"/>
    </source>
</evidence>
<comment type="caution">
    <text evidence="3">The sequence shown here is derived from an EMBL/GenBank/DDBJ whole genome shotgun (WGS) entry which is preliminary data.</text>
</comment>
<feature type="domain" description="Gfo/Idh/MocA-like oxidoreductase N-terminal" evidence="1">
    <location>
        <begin position="2"/>
        <end position="111"/>
    </location>
</feature>
<evidence type="ECO:0000313" key="4">
    <source>
        <dbReference type="Proteomes" id="UP000262621"/>
    </source>
</evidence>
<dbReference type="Pfam" id="PF01408">
    <property type="entry name" value="GFO_IDH_MocA"/>
    <property type="match status" value="1"/>
</dbReference>
<reference evidence="3 4" key="1">
    <citation type="submission" date="2018-08" db="EMBL/GenBank/DDBJ databases">
        <title>Verrucosispora craniellae sp. nov., isolated from a marine sponge in the South China Sea.</title>
        <authorList>
            <person name="Li L."/>
            <person name="Lin H.W."/>
        </authorList>
    </citation>
    <scope>NUCLEOTIDE SEQUENCE [LARGE SCALE GENOMIC DNA]</scope>
    <source>
        <strain evidence="3 4">LHW63014</strain>
    </source>
</reference>
<evidence type="ECO:0000259" key="1">
    <source>
        <dbReference type="Pfam" id="PF01408"/>
    </source>
</evidence>
<dbReference type="Gene3D" id="3.40.50.720">
    <property type="entry name" value="NAD(P)-binding Rossmann-like Domain"/>
    <property type="match status" value="1"/>
</dbReference>
<dbReference type="Pfam" id="PF22725">
    <property type="entry name" value="GFO_IDH_MocA_C3"/>
    <property type="match status" value="1"/>
</dbReference>
<name>A0A372FT63_9ACTN</name>
<dbReference type="PANTHER" id="PTHR43377:SF1">
    <property type="entry name" value="BILIVERDIN REDUCTASE A"/>
    <property type="match status" value="1"/>
</dbReference>
<dbReference type="EMBL" id="QVFU01000044">
    <property type="protein sequence ID" value="RFS43814.1"/>
    <property type="molecule type" value="Genomic_DNA"/>
</dbReference>
<protein>
    <submittedName>
        <fullName evidence="3">Gfo/Idh/MocA family oxidoreductase</fullName>
    </submittedName>
</protein>
<keyword evidence="4" id="KW-1185">Reference proteome</keyword>
<dbReference type="InterPro" id="IPR036291">
    <property type="entry name" value="NAD(P)-bd_dom_sf"/>
</dbReference>
<evidence type="ECO:0000313" key="3">
    <source>
        <dbReference type="EMBL" id="RFS43814.1"/>
    </source>
</evidence>
<dbReference type="OrthoDB" id="179913at2"/>
<proteinExistence type="predicted"/>
<dbReference type="SUPFAM" id="SSF55347">
    <property type="entry name" value="Glyceraldehyde-3-phosphate dehydrogenase-like, C-terminal domain"/>
    <property type="match status" value="1"/>
</dbReference>
<dbReference type="RefSeq" id="WP_117230592.1">
    <property type="nucleotide sequence ID" value="NZ_CP061725.1"/>
</dbReference>
<sequence>MLRAAVVGMGWMGQLHAGIYHQHPRVDLVGLVEPDPAAEQPLRDRFGVPVHRDVAELLDRVDVVSVCTPDHLHPQTTIPFLRAGVRVLVEKPLATSSADAQRILDARPDLHALSVGHILRFDPRVIRARELVRSGELGPLWHVDVWRDTSRAVAVKPSERTSVAWFLGIHDADLVRFVTGLTAVRVSALGRAVLSAHADAVYATVRYDGDVIGSMENNWTLPDGRPNRALAGLRVVGERGSIEIDLGHVDLLHATADGAVNGDTRNWPSRAATGVSNIRTEVEEFVRAAADGAPAPVPGEEGLAAVRVVEMIHASLAADGAPVASGDTW</sequence>
<dbReference type="InterPro" id="IPR055170">
    <property type="entry name" value="GFO_IDH_MocA-like_dom"/>
</dbReference>
<dbReference type="SUPFAM" id="SSF51735">
    <property type="entry name" value="NAD(P)-binding Rossmann-fold domains"/>
    <property type="match status" value="1"/>
</dbReference>
<feature type="domain" description="GFO/IDH/MocA-like oxidoreductase" evidence="2">
    <location>
        <begin position="126"/>
        <end position="243"/>
    </location>
</feature>
<dbReference type="Gene3D" id="3.30.360.10">
    <property type="entry name" value="Dihydrodipicolinate Reductase, domain 2"/>
    <property type="match status" value="1"/>
</dbReference>
<dbReference type="InterPro" id="IPR000683">
    <property type="entry name" value="Gfo/Idh/MocA-like_OxRdtase_N"/>
</dbReference>
<dbReference type="PANTHER" id="PTHR43377">
    <property type="entry name" value="BILIVERDIN REDUCTASE A"/>
    <property type="match status" value="1"/>
</dbReference>
<dbReference type="GO" id="GO:0000166">
    <property type="term" value="F:nucleotide binding"/>
    <property type="evidence" value="ECO:0007669"/>
    <property type="project" value="InterPro"/>
</dbReference>
<accession>A0A372FT63</accession>
<dbReference type="AlphaFoldDB" id="A0A372FT63"/>
<organism evidence="3 4">
    <name type="scientific">Micromonospora craniellae</name>
    <dbReference type="NCBI Taxonomy" id="2294034"/>
    <lineage>
        <taxon>Bacteria</taxon>
        <taxon>Bacillati</taxon>
        <taxon>Actinomycetota</taxon>
        <taxon>Actinomycetes</taxon>
        <taxon>Micromonosporales</taxon>
        <taxon>Micromonosporaceae</taxon>
        <taxon>Micromonospora</taxon>
    </lineage>
</organism>
<dbReference type="Proteomes" id="UP000262621">
    <property type="component" value="Unassembled WGS sequence"/>
</dbReference>
<gene>
    <name evidence="3" type="ORF">D0Q02_25760</name>
</gene>
<dbReference type="InterPro" id="IPR051450">
    <property type="entry name" value="Gfo/Idh/MocA_Oxidoreductases"/>
</dbReference>